<keyword evidence="1" id="KW-0812">Transmembrane</keyword>
<dbReference type="VEuPathDB" id="FungiDB:RhiirA1_539728"/>
<feature type="transmembrane region" description="Helical" evidence="1">
    <location>
        <begin position="54"/>
        <end position="74"/>
    </location>
</feature>
<feature type="transmembrane region" description="Helical" evidence="1">
    <location>
        <begin position="140"/>
        <end position="169"/>
    </location>
</feature>
<dbReference type="VEuPathDB" id="FungiDB:FUN_004286"/>
<evidence type="ECO:0000313" key="2">
    <source>
        <dbReference type="EMBL" id="PKY54869.1"/>
    </source>
</evidence>
<proteinExistence type="predicted"/>
<comment type="caution">
    <text evidence="2">The sequence shown here is derived from an EMBL/GenBank/DDBJ whole genome shotgun (WGS) entry which is preliminary data.</text>
</comment>
<feature type="transmembrane region" description="Helical" evidence="1">
    <location>
        <begin position="94"/>
        <end position="119"/>
    </location>
</feature>
<organism evidence="2 3">
    <name type="scientific">Rhizophagus irregularis</name>
    <dbReference type="NCBI Taxonomy" id="588596"/>
    <lineage>
        <taxon>Eukaryota</taxon>
        <taxon>Fungi</taxon>
        <taxon>Fungi incertae sedis</taxon>
        <taxon>Mucoromycota</taxon>
        <taxon>Glomeromycotina</taxon>
        <taxon>Glomeromycetes</taxon>
        <taxon>Glomerales</taxon>
        <taxon>Glomeraceae</taxon>
        <taxon>Rhizophagus</taxon>
    </lineage>
</organism>
<keyword evidence="1" id="KW-0472">Membrane</keyword>
<feature type="transmembrane region" description="Helical" evidence="1">
    <location>
        <begin position="181"/>
        <end position="211"/>
    </location>
</feature>
<dbReference type="VEuPathDB" id="FungiDB:RhiirFUN_006474"/>
<keyword evidence="3" id="KW-1185">Reference proteome</keyword>
<dbReference type="AlphaFoldDB" id="A0A2I1H7L6"/>
<sequence length="323" mass="35931">MITIDRKNSYCLFVPLKAGVNIILFLVFAFGLLKVTNYVRFLISYESSKNSIDFAYNVYPIIVVYGLIVIVAAFGLYVTTCANTPNMLSIYSKVFYGIIGFFILYSIMEIVEAITLSIVCTKLSYLCGQNHLEIIIPVNIVLIILSLYFATFGGLSLTIFGVLNFILYVKNKESKGASKEYSIAATFVFIMVVIHTFITLVSAFGLYAAIFSKKYRMLKLYSIFGYIIVGLQVIISTSIIVSSIISNGGCANYSGENSYVCNQISSYKLPFDIAFGICLILLSVYFSLVISAYANRKKEKEIAVISYLNESPDQTNHNLVVAN</sequence>
<reference evidence="2 3" key="1">
    <citation type="submission" date="2015-10" db="EMBL/GenBank/DDBJ databases">
        <title>Genome analyses suggest a sexual origin of heterokaryosis in a supposedly ancient asexual fungus.</title>
        <authorList>
            <person name="Ropars J."/>
            <person name="Sedzielewska K."/>
            <person name="Noel J."/>
            <person name="Charron P."/>
            <person name="Farinelli L."/>
            <person name="Marton T."/>
            <person name="Kruger M."/>
            <person name="Pelin A."/>
            <person name="Brachmann A."/>
            <person name="Corradi N."/>
        </authorList>
    </citation>
    <scope>NUCLEOTIDE SEQUENCE [LARGE SCALE GENOMIC DNA]</scope>
    <source>
        <strain evidence="2 3">A4</strain>
    </source>
</reference>
<keyword evidence="1" id="KW-1133">Transmembrane helix</keyword>
<feature type="transmembrane region" description="Helical" evidence="1">
    <location>
        <begin position="223"/>
        <end position="245"/>
    </location>
</feature>
<feature type="transmembrane region" description="Helical" evidence="1">
    <location>
        <begin position="273"/>
        <end position="294"/>
    </location>
</feature>
<evidence type="ECO:0000313" key="3">
    <source>
        <dbReference type="Proteomes" id="UP000234323"/>
    </source>
</evidence>
<gene>
    <name evidence="2" type="ORF">RhiirA4_548445</name>
</gene>
<name>A0A2I1H7L6_9GLOM</name>
<protein>
    <submittedName>
        <fullName evidence="2">Uncharacterized protein</fullName>
    </submittedName>
</protein>
<accession>A0A2I1H7L6</accession>
<feature type="transmembrane region" description="Helical" evidence="1">
    <location>
        <begin position="12"/>
        <end position="33"/>
    </location>
</feature>
<dbReference type="EMBL" id="LLXI01001709">
    <property type="protein sequence ID" value="PKY54869.1"/>
    <property type="molecule type" value="Genomic_DNA"/>
</dbReference>
<evidence type="ECO:0000256" key="1">
    <source>
        <dbReference type="SAM" id="Phobius"/>
    </source>
</evidence>
<dbReference type="Proteomes" id="UP000234323">
    <property type="component" value="Unassembled WGS sequence"/>
</dbReference>